<comment type="similarity">
    <text evidence="2">Belongs to the major facilitator superfamily. Sugar transporter (TC 2.A.1.1) family.</text>
</comment>
<dbReference type="InterPro" id="IPR036259">
    <property type="entry name" value="MFS_trans_sf"/>
</dbReference>
<dbReference type="Pfam" id="PF02882">
    <property type="entry name" value="THF_DHG_CYH_C"/>
    <property type="match status" value="1"/>
</dbReference>
<evidence type="ECO:0000256" key="3">
    <source>
        <dbReference type="ARBA" id="ARBA00022448"/>
    </source>
</evidence>
<organism evidence="10 11">
    <name type="scientific">Fusarium denticulatum</name>
    <dbReference type="NCBI Taxonomy" id="48507"/>
    <lineage>
        <taxon>Eukaryota</taxon>
        <taxon>Fungi</taxon>
        <taxon>Dikarya</taxon>
        <taxon>Ascomycota</taxon>
        <taxon>Pezizomycotina</taxon>
        <taxon>Sordariomycetes</taxon>
        <taxon>Hypocreomycetidae</taxon>
        <taxon>Hypocreales</taxon>
        <taxon>Nectriaceae</taxon>
        <taxon>Fusarium</taxon>
        <taxon>Fusarium fujikuroi species complex</taxon>
    </lineage>
</organism>
<dbReference type="InterPro" id="IPR005829">
    <property type="entry name" value="Sugar_transporter_CS"/>
</dbReference>
<sequence>MNYLRNRLPAPKQDLLTKQARQQGTTDAAYKPSRISELSKESPSWYKSAARRHLYFLLFPACVVSYATSGYDGSMMNSLQTVSYWDDFFDNPRGSQLGLMSAIMSLGSICSTPVAPFVADKYGRRWGITTGSIIMIAGAILQCESTNFAMFVVSRFILGFGLSFATTASPSMVSELSHPKDRVTITAICNTCWFLGSIAAAWITYGTRVIPSTWSWRIPSLLQMAPSIIQLSTVWFLPESPRWLISNDRSEEALEALTRYHGEGVKTELVELEYEEIRAAIEQEKLSGQTTWKSMVSTKGNRYRMFLVICMGLMSQWSGNGLISYYLSRVMDSVGITNKKTQALVNGLINIWNWALALTSACFVDRVGRRPLFRISTVGMLLVFTGWTIASERFAATEAKAAGVAVMALIFVYEIFYCMAFSPLPVAYSVEVLPYSIRAKGMGVYVLATKCAVFVNQYVNPVGLDSIGWRYYLVYVAVLIVESFIAYGWFLETKGKALEEIAVIFDGEAADVTVDEPVKSEVFSTEMPTTLEQENVDRKLYQKDRRSATMDASELLTLPLAYQNGSARLLTGDLVVHDIERWCHRKVDKGGVKPVMAVVFFNTGPDAVDYVKIKAHVAARAGVAYWVYEMPVDASKIEVMSQVKKLNMNPQIHGILIQRPLPEQLNEAKIMGYIDPVKNIEEYDKGQVVNIAADALVRLLARYGLLESAQQAKIQIVGFGNIITKEFINQMKRQFPYVSASKDFDLNHEDKHEALQEEVQAPRETMIISELHRGPGFIKESMVKPEVRVLVDLGFYVTEKGVIGDVSHALFDRSDMAIAPTPGGVLPILLWIMMERTIKAKHMMAKENLRGCCCLTM</sequence>
<dbReference type="GO" id="GO:0005351">
    <property type="term" value="F:carbohydrate:proton symporter activity"/>
    <property type="evidence" value="ECO:0007669"/>
    <property type="project" value="TreeGrafter"/>
</dbReference>
<evidence type="ECO:0000256" key="6">
    <source>
        <dbReference type="ARBA" id="ARBA00022989"/>
    </source>
</evidence>
<keyword evidence="7 8" id="KW-0472">Membrane</keyword>
<dbReference type="GO" id="GO:0016020">
    <property type="term" value="C:membrane"/>
    <property type="evidence" value="ECO:0007669"/>
    <property type="project" value="UniProtKB-SubCell"/>
</dbReference>
<name>A0A8H5TSX2_9HYPO</name>
<dbReference type="InterPro" id="IPR000672">
    <property type="entry name" value="THF_DH/CycHdrlase"/>
</dbReference>
<evidence type="ECO:0000313" key="11">
    <source>
        <dbReference type="Proteomes" id="UP000562682"/>
    </source>
</evidence>
<protein>
    <submittedName>
        <fullName evidence="10">Hexose transporter</fullName>
    </submittedName>
</protein>
<accession>A0A8H5TSX2</accession>
<dbReference type="GO" id="GO:0006730">
    <property type="term" value="P:one-carbon metabolic process"/>
    <property type="evidence" value="ECO:0007669"/>
    <property type="project" value="UniProtKB-KW"/>
</dbReference>
<dbReference type="PANTHER" id="PTHR48022:SF64">
    <property type="entry name" value="MAJOR FACILITATOR SUPERFAMILY (MFS) PROFILE DOMAIN-CONTAINING PROTEIN"/>
    <property type="match status" value="1"/>
</dbReference>
<dbReference type="InterPro" id="IPR050360">
    <property type="entry name" value="MFS_Sugar_Transporters"/>
</dbReference>
<feature type="transmembrane region" description="Helical" evidence="8">
    <location>
        <begin position="148"/>
        <end position="171"/>
    </location>
</feature>
<dbReference type="PROSITE" id="PS50850">
    <property type="entry name" value="MFS"/>
    <property type="match status" value="1"/>
</dbReference>
<evidence type="ECO:0000256" key="4">
    <source>
        <dbReference type="ARBA" id="ARBA00022563"/>
    </source>
</evidence>
<keyword evidence="11" id="KW-1185">Reference proteome</keyword>
<evidence type="ECO:0000256" key="7">
    <source>
        <dbReference type="ARBA" id="ARBA00023136"/>
    </source>
</evidence>
<keyword evidence="5 8" id="KW-0812">Transmembrane</keyword>
<proteinExistence type="inferred from homology"/>
<dbReference type="Pfam" id="PF00083">
    <property type="entry name" value="Sugar_tr"/>
    <property type="match status" value="1"/>
</dbReference>
<evidence type="ECO:0000313" key="10">
    <source>
        <dbReference type="EMBL" id="KAF5674609.1"/>
    </source>
</evidence>
<feature type="transmembrane region" description="Helical" evidence="8">
    <location>
        <begin position="54"/>
        <end position="71"/>
    </location>
</feature>
<dbReference type="AlphaFoldDB" id="A0A8H5TSX2"/>
<dbReference type="InterPro" id="IPR020630">
    <property type="entry name" value="THF_DH/CycHdrlase_cat_dom"/>
</dbReference>
<dbReference type="PROSITE" id="PS00216">
    <property type="entry name" value="SUGAR_TRANSPORT_1"/>
    <property type="match status" value="1"/>
</dbReference>
<evidence type="ECO:0000256" key="5">
    <source>
        <dbReference type="ARBA" id="ARBA00022692"/>
    </source>
</evidence>
<dbReference type="PRINTS" id="PR00085">
    <property type="entry name" value="THFDHDRGNASE"/>
</dbReference>
<dbReference type="Proteomes" id="UP000562682">
    <property type="component" value="Unassembled WGS sequence"/>
</dbReference>
<dbReference type="FunFam" id="1.20.1250.20:FF:000117">
    <property type="entry name" value="MFS hexose transporter"/>
    <property type="match status" value="1"/>
</dbReference>
<reference evidence="10 11" key="1">
    <citation type="submission" date="2020-05" db="EMBL/GenBank/DDBJ databases">
        <title>Identification and distribution of gene clusters putatively required for synthesis of sphingolipid metabolism inhibitors in phylogenetically diverse species of the filamentous fungus Fusarium.</title>
        <authorList>
            <person name="Kim H.-S."/>
            <person name="Busman M."/>
            <person name="Brown D.W."/>
            <person name="Divon H."/>
            <person name="Uhlig S."/>
            <person name="Proctor R.H."/>
        </authorList>
    </citation>
    <scope>NUCLEOTIDE SEQUENCE [LARGE SCALE GENOMIC DNA]</scope>
    <source>
        <strain evidence="10 11">NRRL 25311</strain>
    </source>
</reference>
<keyword evidence="4" id="KW-0554">One-carbon metabolism</keyword>
<feature type="transmembrane region" description="Helical" evidence="8">
    <location>
        <begin position="371"/>
        <end position="390"/>
    </location>
</feature>
<keyword evidence="6 8" id="KW-1133">Transmembrane helix</keyword>
<feature type="transmembrane region" description="Helical" evidence="8">
    <location>
        <begin position="402"/>
        <end position="430"/>
    </location>
</feature>
<evidence type="ECO:0000256" key="2">
    <source>
        <dbReference type="ARBA" id="ARBA00010992"/>
    </source>
</evidence>
<keyword evidence="3" id="KW-0813">Transport</keyword>
<dbReference type="InterPro" id="IPR003663">
    <property type="entry name" value="Sugar/inositol_transpt"/>
</dbReference>
<feature type="transmembrane region" description="Helical" evidence="8">
    <location>
        <begin position="305"/>
        <end position="327"/>
    </location>
</feature>
<feature type="transmembrane region" description="Helical" evidence="8">
    <location>
        <begin position="183"/>
        <end position="204"/>
    </location>
</feature>
<dbReference type="SUPFAM" id="SSF53223">
    <property type="entry name" value="Aminoacid dehydrogenase-like, N-terminal domain"/>
    <property type="match status" value="1"/>
</dbReference>
<dbReference type="InterPro" id="IPR020631">
    <property type="entry name" value="THF_DH/CycHdrlase_NAD-bd_dom"/>
</dbReference>
<feature type="domain" description="Major facilitator superfamily (MFS) profile" evidence="9">
    <location>
        <begin position="58"/>
        <end position="494"/>
    </location>
</feature>
<feature type="transmembrane region" description="Helical" evidence="8">
    <location>
        <begin position="347"/>
        <end position="364"/>
    </location>
</feature>
<dbReference type="Gene3D" id="1.20.1250.20">
    <property type="entry name" value="MFS general substrate transporter like domains"/>
    <property type="match status" value="1"/>
</dbReference>
<feature type="transmembrane region" description="Helical" evidence="8">
    <location>
        <begin position="97"/>
        <end position="119"/>
    </location>
</feature>
<dbReference type="PANTHER" id="PTHR48022">
    <property type="entry name" value="PLASTIDIC GLUCOSE TRANSPORTER 4"/>
    <property type="match status" value="1"/>
</dbReference>
<feature type="transmembrane region" description="Helical" evidence="8">
    <location>
        <begin position="471"/>
        <end position="491"/>
    </location>
</feature>
<dbReference type="SUPFAM" id="SSF103473">
    <property type="entry name" value="MFS general substrate transporter"/>
    <property type="match status" value="1"/>
</dbReference>
<dbReference type="NCBIfam" id="TIGR00879">
    <property type="entry name" value="SP"/>
    <property type="match status" value="1"/>
</dbReference>
<dbReference type="Gene3D" id="3.40.50.10860">
    <property type="entry name" value="Leucine Dehydrogenase, chain A, domain 1"/>
    <property type="match status" value="1"/>
</dbReference>
<dbReference type="InterPro" id="IPR005828">
    <property type="entry name" value="MFS_sugar_transport-like"/>
</dbReference>
<gene>
    <name evidence="10" type="ORF">FDENT_10003</name>
</gene>
<dbReference type="Pfam" id="PF00763">
    <property type="entry name" value="THF_DHG_CYH"/>
    <property type="match status" value="1"/>
</dbReference>
<evidence type="ECO:0000259" key="9">
    <source>
        <dbReference type="PROSITE" id="PS50850"/>
    </source>
</evidence>
<comment type="subcellular location">
    <subcellularLocation>
        <location evidence="1">Membrane</location>
        <topology evidence="1">Multi-pass membrane protein</topology>
    </subcellularLocation>
</comment>
<dbReference type="InterPro" id="IPR020846">
    <property type="entry name" value="MFS_dom"/>
</dbReference>
<dbReference type="GO" id="GO:0004488">
    <property type="term" value="F:methylenetetrahydrofolate dehydrogenase (NADP+) activity"/>
    <property type="evidence" value="ECO:0007669"/>
    <property type="project" value="InterPro"/>
</dbReference>
<comment type="caution">
    <text evidence="10">The sequence shown here is derived from an EMBL/GenBank/DDBJ whole genome shotgun (WGS) entry which is preliminary data.</text>
</comment>
<dbReference type="InterPro" id="IPR046346">
    <property type="entry name" value="Aminoacid_DH-like_N_sf"/>
</dbReference>
<evidence type="ECO:0000256" key="8">
    <source>
        <dbReference type="SAM" id="Phobius"/>
    </source>
</evidence>
<dbReference type="EMBL" id="JAAOAK010000314">
    <property type="protein sequence ID" value="KAF5674609.1"/>
    <property type="molecule type" value="Genomic_DNA"/>
</dbReference>
<dbReference type="Gene3D" id="3.40.50.720">
    <property type="entry name" value="NAD(P)-binding Rossmann-like Domain"/>
    <property type="match status" value="1"/>
</dbReference>
<evidence type="ECO:0000256" key="1">
    <source>
        <dbReference type="ARBA" id="ARBA00004141"/>
    </source>
</evidence>